<keyword evidence="2" id="KW-1133">Transmembrane helix</keyword>
<feature type="compositionally biased region" description="Low complexity" evidence="1">
    <location>
        <begin position="185"/>
        <end position="201"/>
    </location>
</feature>
<organism evidence="3 4">
    <name type="scientific">Nesterenkonia flava</name>
    <dbReference type="NCBI Taxonomy" id="469799"/>
    <lineage>
        <taxon>Bacteria</taxon>
        <taxon>Bacillati</taxon>
        <taxon>Actinomycetota</taxon>
        <taxon>Actinomycetes</taxon>
        <taxon>Micrococcales</taxon>
        <taxon>Micrococcaceae</taxon>
        <taxon>Nesterenkonia</taxon>
    </lineage>
</organism>
<sequence>MSDEQGRPQPEQGQQPDPESPSSQEWQPHFGPQQPYGDPYQRQGEHPYGHPAPPPAGSPAPPLNSSHRGGFAPPEGQHQPGQPSYVHPGHVAPTPGANWQVAQTGPAAGAGYPGGPGSPQGPGGPGTPGYPPPQHPRPPKKGGHGPLYAILGIVGLAIIGGVVAVLALTGFFDRSGDNTAESDTSDAGAPAADPSESPASAEGEDPDDDTTAAAEAPTEEPEEPRVSLEEELSSGQIQDLLIDTVDLPYDPDDTIREADDYLFLQWSEEWPTADEIQEIEDEADEFGYTFEESEQRLIECYRSLTYLVELDETSDILSAGAFGADVSDGLILTLGIVSFDAAPDTGSMWDEIEADCDGASVDGDEFAYFDHAGFRGLYIQSSPGSNTIDAAVATMDMGTNLVWVDAADIGREDFEHVLDAQAEKLEAGL</sequence>
<feature type="compositionally biased region" description="Gly residues" evidence="1">
    <location>
        <begin position="111"/>
        <end position="127"/>
    </location>
</feature>
<evidence type="ECO:0000256" key="2">
    <source>
        <dbReference type="SAM" id="Phobius"/>
    </source>
</evidence>
<keyword evidence="2" id="KW-0472">Membrane</keyword>
<feature type="region of interest" description="Disordered" evidence="1">
    <location>
        <begin position="1"/>
        <end position="143"/>
    </location>
</feature>
<dbReference type="RefSeq" id="WP_310537865.1">
    <property type="nucleotide sequence ID" value="NZ_BAAAOC010000084.1"/>
</dbReference>
<gene>
    <name evidence="3" type="ORF">RH857_10175</name>
</gene>
<evidence type="ECO:0000313" key="4">
    <source>
        <dbReference type="Proteomes" id="UP001260872"/>
    </source>
</evidence>
<evidence type="ECO:0000256" key="1">
    <source>
        <dbReference type="SAM" id="MobiDB-lite"/>
    </source>
</evidence>
<feature type="transmembrane region" description="Helical" evidence="2">
    <location>
        <begin position="147"/>
        <end position="172"/>
    </location>
</feature>
<reference evidence="4" key="1">
    <citation type="submission" date="2023-07" db="EMBL/GenBank/DDBJ databases">
        <title>Description of three actinobacteria isolated from air of manufacturing shop in a pharmaceutical factory.</title>
        <authorList>
            <person name="Zhang D.-F."/>
        </authorList>
    </citation>
    <scope>NUCLEOTIDE SEQUENCE [LARGE SCALE GENOMIC DNA]</scope>
    <source>
        <strain evidence="4">CCTCC AB 207010</strain>
    </source>
</reference>
<keyword evidence="4" id="KW-1185">Reference proteome</keyword>
<accession>A0ABU1FV07</accession>
<feature type="region of interest" description="Disordered" evidence="1">
    <location>
        <begin position="178"/>
        <end position="232"/>
    </location>
</feature>
<dbReference type="EMBL" id="JAVKGT010000026">
    <property type="protein sequence ID" value="MDR5712494.1"/>
    <property type="molecule type" value="Genomic_DNA"/>
</dbReference>
<evidence type="ECO:0000313" key="3">
    <source>
        <dbReference type="EMBL" id="MDR5712494.1"/>
    </source>
</evidence>
<name>A0ABU1FV07_9MICC</name>
<proteinExistence type="predicted"/>
<feature type="compositionally biased region" description="Low complexity" evidence="1">
    <location>
        <begin position="8"/>
        <end position="28"/>
    </location>
</feature>
<comment type="caution">
    <text evidence="3">The sequence shown here is derived from an EMBL/GenBank/DDBJ whole genome shotgun (WGS) entry which is preliminary data.</text>
</comment>
<keyword evidence="2" id="KW-0812">Transmembrane</keyword>
<dbReference type="Proteomes" id="UP001260872">
    <property type="component" value="Unassembled WGS sequence"/>
</dbReference>
<feature type="compositionally biased region" description="Pro residues" evidence="1">
    <location>
        <begin position="50"/>
        <end position="62"/>
    </location>
</feature>
<protein>
    <submittedName>
        <fullName evidence="3">Uncharacterized protein</fullName>
    </submittedName>
</protein>